<feature type="domain" description="AMP-dependent synthetase/ligase" evidence="5">
    <location>
        <begin position="11"/>
        <end position="372"/>
    </location>
</feature>
<accession>A0ABR8K416</accession>
<dbReference type="InterPro" id="IPR045851">
    <property type="entry name" value="AMP-bd_C_sf"/>
</dbReference>
<dbReference type="InterPro" id="IPR045310">
    <property type="entry name" value="Pcs60-like"/>
</dbReference>
<proteinExistence type="inferred from homology"/>
<dbReference type="InterPro" id="IPR025110">
    <property type="entry name" value="AMP-bd_C"/>
</dbReference>
<dbReference type="InterPro" id="IPR020845">
    <property type="entry name" value="AMP-binding_CS"/>
</dbReference>
<dbReference type="PANTHER" id="PTHR43201:SF5">
    <property type="entry name" value="MEDIUM-CHAIN ACYL-COA LIGASE ACSF2, MITOCHONDRIAL"/>
    <property type="match status" value="1"/>
</dbReference>
<name>A0ABR8K416_9NOSO</name>
<evidence type="ECO:0000313" key="7">
    <source>
        <dbReference type="EMBL" id="MBD2733050.1"/>
    </source>
</evidence>
<reference evidence="7 8" key="1">
    <citation type="journal article" date="2020" name="ISME J.">
        <title>Comparative genomics reveals insights into cyanobacterial evolution and habitat adaptation.</title>
        <authorList>
            <person name="Chen M.Y."/>
            <person name="Teng W.K."/>
            <person name="Zhao L."/>
            <person name="Hu C.X."/>
            <person name="Zhou Y.K."/>
            <person name="Han B.P."/>
            <person name="Song L.R."/>
            <person name="Shu W.S."/>
        </authorList>
    </citation>
    <scope>NUCLEOTIDE SEQUENCE [LARGE SCALE GENOMIC DNA]</scope>
    <source>
        <strain evidence="7 8">FACHB-159</strain>
    </source>
</reference>
<evidence type="ECO:0000256" key="1">
    <source>
        <dbReference type="ARBA" id="ARBA00006432"/>
    </source>
</evidence>
<dbReference type="InterPro" id="IPR042099">
    <property type="entry name" value="ANL_N_sf"/>
</dbReference>
<gene>
    <name evidence="7" type="ORF">H6H03_03860</name>
</gene>
<organism evidence="7 8">
    <name type="scientific">Nostoc paludosum FACHB-159</name>
    <dbReference type="NCBI Taxonomy" id="2692908"/>
    <lineage>
        <taxon>Bacteria</taxon>
        <taxon>Bacillati</taxon>
        <taxon>Cyanobacteriota</taxon>
        <taxon>Cyanophyceae</taxon>
        <taxon>Nostocales</taxon>
        <taxon>Nostocaceae</taxon>
        <taxon>Nostoc</taxon>
    </lineage>
</organism>
<dbReference type="EMBL" id="JACJTU010000002">
    <property type="protein sequence ID" value="MBD2733050.1"/>
    <property type="molecule type" value="Genomic_DNA"/>
</dbReference>
<protein>
    <submittedName>
        <fullName evidence="7">AMP-binding protein</fullName>
    </submittedName>
</protein>
<dbReference type="Proteomes" id="UP000637383">
    <property type="component" value="Unassembled WGS sequence"/>
</dbReference>
<dbReference type="Gene3D" id="3.30.300.30">
    <property type="match status" value="1"/>
</dbReference>
<evidence type="ECO:0000259" key="5">
    <source>
        <dbReference type="Pfam" id="PF00501"/>
    </source>
</evidence>
<feature type="domain" description="AMP-binding enzyme C-terminal" evidence="6">
    <location>
        <begin position="423"/>
        <end position="496"/>
    </location>
</feature>
<keyword evidence="2" id="KW-0436">Ligase</keyword>
<dbReference type="RefSeq" id="WP_190953798.1">
    <property type="nucleotide sequence ID" value="NZ_JACJTU010000002.1"/>
</dbReference>
<keyword evidence="3" id="KW-0547">Nucleotide-binding</keyword>
<evidence type="ECO:0000259" key="6">
    <source>
        <dbReference type="Pfam" id="PF13193"/>
    </source>
</evidence>
<dbReference type="PROSITE" id="PS00455">
    <property type="entry name" value="AMP_BINDING"/>
    <property type="match status" value="1"/>
</dbReference>
<dbReference type="Gene3D" id="3.40.50.12780">
    <property type="entry name" value="N-terminal domain of ligase-like"/>
    <property type="match status" value="1"/>
</dbReference>
<dbReference type="Pfam" id="PF13193">
    <property type="entry name" value="AMP-binding_C"/>
    <property type="match status" value="1"/>
</dbReference>
<sequence>MNLFELLAGEDNHLALVTPEGRSLTYKQLRENITGLVSQLHSFGLKPGERIAIAMNNGSPMAITFLAAALSGTAAPLNPKYKQDEFAFYYADTQAKALITLSDEPEAAIAALTPDMMLINAKVNTDGTLSFELRHGALGMETGQGSNLSPSSPHLPTSPSSDDIAMILHTSGTTSRPKRVPIRHRNLIASANNIIGAYSLTAADTTLCLMPLFHVHGLVGCLLATLGSGGTLVCPNGFNALEFWKLVETYKPTWYSAAPTMHQTILARASRNTEIVKANPFRFIRSSSASLPPIIIEQLETTLDAPVVESYSMTEASHLMTTNPLPPKVRKPGTVGYGFGVEVGIMDSEGNLLPQGSLGEVVVKAPNVIDGYENNPEANATAFVNGWFRTGDQGTIDEDGYLRLTGRIKELINRGGEKISPLEVDDILLRHPAVAEALAFAVPHKSLGEDIHAAVVLKAEASEKELLAHCSTMLANFKVPKQIHILEQLPRGATGKLQRLAMAKLLSIGE</sequence>
<dbReference type="InterPro" id="IPR000873">
    <property type="entry name" value="AMP-dep_synth/lig_dom"/>
</dbReference>
<keyword evidence="4" id="KW-0067">ATP-binding</keyword>
<keyword evidence="8" id="KW-1185">Reference proteome</keyword>
<comment type="caution">
    <text evidence="7">The sequence shown here is derived from an EMBL/GenBank/DDBJ whole genome shotgun (WGS) entry which is preliminary data.</text>
</comment>
<dbReference type="CDD" id="cd05926">
    <property type="entry name" value="FACL_fum10p_like"/>
    <property type="match status" value="1"/>
</dbReference>
<comment type="similarity">
    <text evidence="1">Belongs to the ATP-dependent AMP-binding enzyme family.</text>
</comment>
<evidence type="ECO:0000313" key="8">
    <source>
        <dbReference type="Proteomes" id="UP000637383"/>
    </source>
</evidence>
<evidence type="ECO:0000256" key="4">
    <source>
        <dbReference type="ARBA" id="ARBA00022840"/>
    </source>
</evidence>
<dbReference type="Pfam" id="PF00501">
    <property type="entry name" value="AMP-binding"/>
    <property type="match status" value="1"/>
</dbReference>
<evidence type="ECO:0000256" key="3">
    <source>
        <dbReference type="ARBA" id="ARBA00022741"/>
    </source>
</evidence>
<evidence type="ECO:0000256" key="2">
    <source>
        <dbReference type="ARBA" id="ARBA00022598"/>
    </source>
</evidence>
<dbReference type="PANTHER" id="PTHR43201">
    <property type="entry name" value="ACYL-COA SYNTHETASE"/>
    <property type="match status" value="1"/>
</dbReference>
<dbReference type="SUPFAM" id="SSF56801">
    <property type="entry name" value="Acetyl-CoA synthetase-like"/>
    <property type="match status" value="1"/>
</dbReference>